<comment type="caution">
    <text evidence="1">The sequence shown here is derived from an EMBL/GenBank/DDBJ whole genome shotgun (WGS) entry which is preliminary data.</text>
</comment>
<name>A0A0G1J9J1_9BACT</name>
<dbReference type="AlphaFoldDB" id="A0A0G1J9J1"/>
<dbReference type="Proteomes" id="UP000034154">
    <property type="component" value="Unassembled WGS sequence"/>
</dbReference>
<gene>
    <name evidence="1" type="ORF">UW63_C0092G0001</name>
</gene>
<proteinExistence type="predicted"/>
<protein>
    <submittedName>
        <fullName evidence="1">Uncharacterized protein</fullName>
    </submittedName>
</protein>
<evidence type="ECO:0000313" key="2">
    <source>
        <dbReference type="Proteomes" id="UP000034154"/>
    </source>
</evidence>
<dbReference type="EMBL" id="LCJB01000092">
    <property type="protein sequence ID" value="KKT67940.1"/>
    <property type="molecule type" value="Genomic_DNA"/>
</dbReference>
<reference evidence="1 2" key="1">
    <citation type="journal article" date="2015" name="Nature">
        <title>rRNA introns, odd ribosomes, and small enigmatic genomes across a large radiation of phyla.</title>
        <authorList>
            <person name="Brown C.T."/>
            <person name="Hug L.A."/>
            <person name="Thomas B.C."/>
            <person name="Sharon I."/>
            <person name="Castelle C.J."/>
            <person name="Singh A."/>
            <person name="Wilkins M.J."/>
            <person name="Williams K.H."/>
            <person name="Banfield J.F."/>
        </authorList>
    </citation>
    <scope>NUCLEOTIDE SEQUENCE [LARGE SCALE GENOMIC DNA]</scope>
</reference>
<feature type="non-terminal residue" evidence="1">
    <location>
        <position position="1"/>
    </location>
</feature>
<evidence type="ECO:0000313" key="1">
    <source>
        <dbReference type="EMBL" id="KKT67940.1"/>
    </source>
</evidence>
<accession>A0A0G1J9J1</accession>
<organism evidence="1 2">
    <name type="scientific">Candidatus Uhrbacteria bacterium GW2011_GWF2_44_350</name>
    <dbReference type="NCBI Taxonomy" id="1619000"/>
    <lineage>
        <taxon>Bacteria</taxon>
        <taxon>Candidatus Uhriibacteriota</taxon>
    </lineage>
</organism>
<sequence>VGDEWNSKQASVFWSDVGLVGGYPPQCLVASAEIARQAMDILQTTFPDVTFALPSILRQGEVGDDEDDAWGDSNEGDLVDQLEGVGSDDLLIDDDEDV</sequence>